<keyword evidence="4" id="KW-0479">Metal-binding</keyword>
<comment type="cofactor">
    <cofactor evidence="1">
        <name>Mg(2+)</name>
        <dbReference type="ChEBI" id="CHEBI:18420"/>
    </cofactor>
</comment>
<dbReference type="EMBL" id="CP043839">
    <property type="protein sequence ID" value="WOF12166.1"/>
    <property type="molecule type" value="Genomic_DNA"/>
</dbReference>
<dbReference type="Gene3D" id="3.30.460.10">
    <property type="entry name" value="Beta Polymerase, domain 2"/>
    <property type="match status" value="1"/>
</dbReference>
<evidence type="ECO:0000256" key="4">
    <source>
        <dbReference type="ARBA" id="ARBA00022723"/>
    </source>
</evidence>
<keyword evidence="7" id="KW-0460">Magnesium</keyword>
<feature type="domain" description="Polymerase beta nucleotidyltransferase" evidence="8">
    <location>
        <begin position="17"/>
        <end position="94"/>
    </location>
</feature>
<keyword evidence="12" id="KW-1185">Reference proteome</keyword>
<proteinExistence type="predicted"/>
<gene>
    <name evidence="10" type="ORF">F1644_07750</name>
    <name evidence="9" type="ORF">GGR15_004357</name>
</gene>
<dbReference type="CDD" id="cd05403">
    <property type="entry name" value="NT_KNTase_like"/>
    <property type="match status" value="1"/>
</dbReference>
<dbReference type="SUPFAM" id="SSF81301">
    <property type="entry name" value="Nucleotidyltransferase"/>
    <property type="match status" value="1"/>
</dbReference>
<reference evidence="10 12" key="1">
    <citation type="submission" date="2019-09" db="EMBL/GenBank/DDBJ databases">
        <title>Butyricimonas paravirosa DSM 105722 (=214-4 = JCM 18677 = CCUG 65563).</title>
        <authorList>
            <person name="Le Roy T."/>
            <person name="Cani P.D."/>
        </authorList>
    </citation>
    <scope>NUCLEOTIDE SEQUENCE [LARGE SCALE GENOMIC DNA]</scope>
    <source>
        <strain evidence="10 12">DSM 105722</strain>
    </source>
</reference>
<evidence type="ECO:0000256" key="2">
    <source>
        <dbReference type="ARBA" id="ARBA00022679"/>
    </source>
</evidence>
<dbReference type="GO" id="GO:0016779">
    <property type="term" value="F:nucleotidyltransferase activity"/>
    <property type="evidence" value="ECO:0007669"/>
    <property type="project" value="UniProtKB-KW"/>
</dbReference>
<dbReference type="RefSeq" id="WP_087421954.1">
    <property type="nucleotide sequence ID" value="NZ_BMPA01000020.1"/>
</dbReference>
<dbReference type="Proteomes" id="UP000576368">
    <property type="component" value="Unassembled WGS sequence"/>
</dbReference>
<dbReference type="PANTHER" id="PTHR33571">
    <property type="entry name" value="SSL8005 PROTEIN"/>
    <property type="match status" value="1"/>
</dbReference>
<evidence type="ECO:0000256" key="7">
    <source>
        <dbReference type="ARBA" id="ARBA00022842"/>
    </source>
</evidence>
<dbReference type="Pfam" id="PF18765">
    <property type="entry name" value="Polbeta"/>
    <property type="match status" value="1"/>
</dbReference>
<dbReference type="InterPro" id="IPR041633">
    <property type="entry name" value="Polbeta"/>
</dbReference>
<dbReference type="PANTHER" id="PTHR33571:SF14">
    <property type="entry name" value="PROTEIN ADENYLYLTRANSFERASE MJ0435-RELATED"/>
    <property type="match status" value="1"/>
</dbReference>
<sequence length="97" mass="11325">MKTKEEYLADLRLFKEKFAAKYGIRSIGIFGSVARGEHRDDSDLDVFVELEEPDFYTMHDIRDALQQICGCKVDLLRLREGLRELLIKRIEKDGLYA</sequence>
<dbReference type="AlphaFoldDB" id="A0A7X6BLN6"/>
<evidence type="ECO:0000313" key="9">
    <source>
        <dbReference type="EMBL" id="NJC20699.1"/>
    </source>
</evidence>
<dbReference type="GO" id="GO:0046872">
    <property type="term" value="F:metal ion binding"/>
    <property type="evidence" value="ECO:0007669"/>
    <property type="project" value="UniProtKB-KW"/>
</dbReference>
<dbReference type="InterPro" id="IPR043519">
    <property type="entry name" value="NT_sf"/>
</dbReference>
<evidence type="ECO:0000256" key="3">
    <source>
        <dbReference type="ARBA" id="ARBA00022695"/>
    </source>
</evidence>
<dbReference type="GeneID" id="86891178"/>
<accession>A0A7X6BLN6</accession>
<keyword evidence="5" id="KW-0547">Nucleotide-binding</keyword>
<evidence type="ECO:0000313" key="10">
    <source>
        <dbReference type="EMBL" id="WOF12166.1"/>
    </source>
</evidence>
<evidence type="ECO:0000313" key="11">
    <source>
        <dbReference type="Proteomes" id="UP000576368"/>
    </source>
</evidence>
<organism evidence="9 11">
    <name type="scientific">Butyricimonas paravirosa</name>
    <dbReference type="NCBI Taxonomy" id="1472417"/>
    <lineage>
        <taxon>Bacteria</taxon>
        <taxon>Pseudomonadati</taxon>
        <taxon>Bacteroidota</taxon>
        <taxon>Bacteroidia</taxon>
        <taxon>Bacteroidales</taxon>
        <taxon>Odoribacteraceae</taxon>
        <taxon>Butyricimonas</taxon>
    </lineage>
</organism>
<evidence type="ECO:0000313" key="12">
    <source>
        <dbReference type="Proteomes" id="UP001302374"/>
    </source>
</evidence>
<keyword evidence="6" id="KW-0067">ATP-binding</keyword>
<name>A0A7X6BLN6_9BACT</name>
<evidence type="ECO:0000256" key="6">
    <source>
        <dbReference type="ARBA" id="ARBA00022840"/>
    </source>
</evidence>
<evidence type="ECO:0000256" key="5">
    <source>
        <dbReference type="ARBA" id="ARBA00022741"/>
    </source>
</evidence>
<keyword evidence="3" id="KW-0548">Nucleotidyltransferase</keyword>
<dbReference type="GO" id="GO:0005524">
    <property type="term" value="F:ATP binding"/>
    <property type="evidence" value="ECO:0007669"/>
    <property type="project" value="UniProtKB-KW"/>
</dbReference>
<evidence type="ECO:0000259" key="8">
    <source>
        <dbReference type="Pfam" id="PF18765"/>
    </source>
</evidence>
<dbReference type="Proteomes" id="UP001302374">
    <property type="component" value="Chromosome"/>
</dbReference>
<protein>
    <submittedName>
        <fullName evidence="10">Nucleotidyltransferase</fullName>
    </submittedName>
</protein>
<reference evidence="9 11" key="2">
    <citation type="submission" date="2020-03" db="EMBL/GenBank/DDBJ databases">
        <title>Genomic Encyclopedia of Type Strains, Phase IV (KMG-IV): sequencing the most valuable type-strain genomes for metagenomic binning, comparative biology and taxonomic classification.</title>
        <authorList>
            <person name="Goeker M."/>
        </authorList>
    </citation>
    <scope>NUCLEOTIDE SEQUENCE [LARGE SCALE GENOMIC DNA]</scope>
    <source>
        <strain evidence="9 11">DSM 105722</strain>
    </source>
</reference>
<dbReference type="EMBL" id="JAATLI010000021">
    <property type="protein sequence ID" value="NJC20699.1"/>
    <property type="molecule type" value="Genomic_DNA"/>
</dbReference>
<evidence type="ECO:0000256" key="1">
    <source>
        <dbReference type="ARBA" id="ARBA00001946"/>
    </source>
</evidence>
<keyword evidence="2" id="KW-0808">Transferase</keyword>
<dbReference type="InterPro" id="IPR052038">
    <property type="entry name" value="Type-VII_TA_antitoxin"/>
</dbReference>